<dbReference type="EMBL" id="CM047743">
    <property type="protein sequence ID" value="KAJ0031204.1"/>
    <property type="molecule type" value="Genomic_DNA"/>
</dbReference>
<reference evidence="2" key="1">
    <citation type="journal article" date="2023" name="G3 (Bethesda)">
        <title>Genome assembly and association tests identify interacting loci associated with vigor, precocity, and sex in interspecific pistachio rootstocks.</title>
        <authorList>
            <person name="Palmer W."/>
            <person name="Jacygrad E."/>
            <person name="Sagayaradj S."/>
            <person name="Cavanaugh K."/>
            <person name="Han R."/>
            <person name="Bertier L."/>
            <person name="Beede B."/>
            <person name="Kafkas S."/>
            <person name="Golino D."/>
            <person name="Preece J."/>
            <person name="Michelmore R."/>
        </authorList>
    </citation>
    <scope>NUCLEOTIDE SEQUENCE [LARGE SCALE GENOMIC DNA]</scope>
</reference>
<protein>
    <submittedName>
        <fullName evidence="1">Uncharacterized protein</fullName>
    </submittedName>
</protein>
<name>A0ACC0Y9C1_9ROSI</name>
<keyword evidence="2" id="KW-1185">Reference proteome</keyword>
<comment type="caution">
    <text evidence="1">The sequence shown here is derived from an EMBL/GenBank/DDBJ whole genome shotgun (WGS) entry which is preliminary data.</text>
</comment>
<gene>
    <name evidence="1" type="ORF">Pint_14720</name>
</gene>
<evidence type="ECO:0000313" key="2">
    <source>
        <dbReference type="Proteomes" id="UP001163603"/>
    </source>
</evidence>
<accession>A0ACC0Y9C1</accession>
<dbReference type="Proteomes" id="UP001163603">
    <property type="component" value="Chromosome 8"/>
</dbReference>
<proteinExistence type="predicted"/>
<evidence type="ECO:0000313" key="1">
    <source>
        <dbReference type="EMBL" id="KAJ0031204.1"/>
    </source>
</evidence>
<organism evidence="1 2">
    <name type="scientific">Pistacia integerrima</name>
    <dbReference type="NCBI Taxonomy" id="434235"/>
    <lineage>
        <taxon>Eukaryota</taxon>
        <taxon>Viridiplantae</taxon>
        <taxon>Streptophyta</taxon>
        <taxon>Embryophyta</taxon>
        <taxon>Tracheophyta</taxon>
        <taxon>Spermatophyta</taxon>
        <taxon>Magnoliopsida</taxon>
        <taxon>eudicotyledons</taxon>
        <taxon>Gunneridae</taxon>
        <taxon>Pentapetalae</taxon>
        <taxon>rosids</taxon>
        <taxon>malvids</taxon>
        <taxon>Sapindales</taxon>
        <taxon>Anacardiaceae</taxon>
        <taxon>Pistacia</taxon>
    </lineage>
</organism>
<sequence length="101" mass="11147">MRPYSLASILFLFLLISTTTQGIRAPWINGFTSVREEGSSSTQTSNSIGVRAITLSRLLFSDELSGGKRVNQREKHDTEDDEIQGFGVDYSPAHASPPHHN</sequence>